<feature type="domain" description="Nucleoside phosphorylase" evidence="6">
    <location>
        <begin position="3"/>
        <end position="229"/>
    </location>
</feature>
<keyword evidence="8" id="KW-1185">Reference proteome</keyword>
<evidence type="ECO:0000256" key="1">
    <source>
        <dbReference type="ARBA" id="ARBA00004945"/>
    </source>
</evidence>
<comment type="pathway">
    <text evidence="1">Amino-acid biosynthesis; L-methionine biosynthesis via salvage pathway; S-methyl-5-thio-alpha-D-ribose 1-phosphate from S-methyl-5'-thioadenosine (hydrolase route): step 1/2.</text>
</comment>
<dbReference type="Pfam" id="PF01048">
    <property type="entry name" value="PNP_UDP_1"/>
    <property type="match status" value="1"/>
</dbReference>
<dbReference type="EC" id="3.2.2.9" evidence="2"/>
<dbReference type="InterPro" id="IPR035994">
    <property type="entry name" value="Nucleoside_phosphorylase_sf"/>
</dbReference>
<dbReference type="Proteomes" id="UP001164187">
    <property type="component" value="Chromosome"/>
</dbReference>
<proteinExistence type="predicted"/>
<evidence type="ECO:0000256" key="2">
    <source>
        <dbReference type="ARBA" id="ARBA00011974"/>
    </source>
</evidence>
<dbReference type="RefSeq" id="WP_269310907.1">
    <property type="nucleotide sequence ID" value="NZ_CP114052.1"/>
</dbReference>
<dbReference type="PANTHER" id="PTHR46832:SF1">
    <property type="entry name" value="5'-METHYLTHIOADENOSINE_S-ADENOSYLHOMOCYSTEINE NUCLEOSIDASE"/>
    <property type="match status" value="1"/>
</dbReference>
<protein>
    <recommendedName>
        <fullName evidence="2">adenosylhomocysteine nucleosidase</fullName>
        <ecNumber evidence="2">3.2.2.9</ecNumber>
    </recommendedName>
</protein>
<dbReference type="GO" id="GO:0008782">
    <property type="term" value="F:adenosylhomocysteine nucleosidase activity"/>
    <property type="evidence" value="ECO:0007669"/>
    <property type="project" value="UniProtKB-EC"/>
</dbReference>
<dbReference type="EMBL" id="CP114052">
    <property type="protein sequence ID" value="WAW14247.1"/>
    <property type="molecule type" value="Genomic_DNA"/>
</dbReference>
<dbReference type="SUPFAM" id="SSF53167">
    <property type="entry name" value="Purine and uridine phosphorylases"/>
    <property type="match status" value="1"/>
</dbReference>
<evidence type="ECO:0000256" key="5">
    <source>
        <dbReference type="ARBA" id="ARBA00023167"/>
    </source>
</evidence>
<keyword evidence="4 7" id="KW-0378">Hydrolase</keyword>
<keyword evidence="7" id="KW-0326">Glycosidase</keyword>
<keyword evidence="5" id="KW-0486">Methionine biosynthesis</keyword>
<dbReference type="PANTHER" id="PTHR46832">
    <property type="entry name" value="5'-METHYLTHIOADENOSINE/S-ADENOSYLHOMOCYSTEINE NUCLEOSIDASE"/>
    <property type="match status" value="1"/>
</dbReference>
<dbReference type="CDD" id="cd09008">
    <property type="entry name" value="MTAN"/>
    <property type="match status" value="1"/>
</dbReference>
<dbReference type="InterPro" id="IPR010049">
    <property type="entry name" value="MTA_SAH_Nsdase"/>
</dbReference>
<sequence>MEKIGIIGAMEEEVEAIKAMIENKEVKHIAGLDFYEGHLKGKNIVVVKCGIAKVNAAMCTQILISEFKVDALINTGVAGALYEKLNINDVVISIDAMQHDIDASAAGDPKGTLPLMETSIFKADQRLVDIAYEVFESNDTPYHAYKGRIATGDIFVADPFLKDELRNHFGGYCCEMEGGAIGHVAYCNKVPFVVIRAISDKADGSAAKTFDEFVKIAADTSKDMVVGMLERL</sequence>
<dbReference type="NCBIfam" id="TIGR01704">
    <property type="entry name" value="MTA_SAH-Nsdase"/>
    <property type="match status" value="1"/>
</dbReference>
<organism evidence="7 8">
    <name type="scientific">Peptostreptococcus equinus</name>
    <dbReference type="NCBI Taxonomy" id="3003601"/>
    <lineage>
        <taxon>Bacteria</taxon>
        <taxon>Bacillati</taxon>
        <taxon>Bacillota</taxon>
        <taxon>Clostridia</taxon>
        <taxon>Peptostreptococcales</taxon>
        <taxon>Peptostreptococcaceae</taxon>
        <taxon>Peptostreptococcus</taxon>
    </lineage>
</organism>
<evidence type="ECO:0000256" key="3">
    <source>
        <dbReference type="ARBA" id="ARBA00022605"/>
    </source>
</evidence>
<gene>
    <name evidence="7" type="ORF">O0R46_06440</name>
</gene>
<name>A0ABY7JLP9_9FIRM</name>
<accession>A0ABY7JLP9</accession>
<dbReference type="Gene3D" id="3.40.50.1580">
    <property type="entry name" value="Nucleoside phosphorylase domain"/>
    <property type="match status" value="1"/>
</dbReference>
<evidence type="ECO:0000313" key="8">
    <source>
        <dbReference type="Proteomes" id="UP001164187"/>
    </source>
</evidence>
<dbReference type="InterPro" id="IPR000845">
    <property type="entry name" value="Nucleoside_phosphorylase_d"/>
</dbReference>
<evidence type="ECO:0000259" key="6">
    <source>
        <dbReference type="Pfam" id="PF01048"/>
    </source>
</evidence>
<dbReference type="NCBIfam" id="NF004079">
    <property type="entry name" value="PRK05584.1"/>
    <property type="match status" value="1"/>
</dbReference>
<evidence type="ECO:0000256" key="4">
    <source>
        <dbReference type="ARBA" id="ARBA00022801"/>
    </source>
</evidence>
<reference evidence="7" key="1">
    <citation type="submission" date="2022-12" db="EMBL/GenBank/DDBJ databases">
        <title>Peptostreptococcus.</title>
        <authorList>
            <person name="Lee S.H."/>
        </authorList>
    </citation>
    <scope>NUCLEOTIDE SEQUENCE</scope>
    <source>
        <strain evidence="7">CBA3647</strain>
    </source>
</reference>
<evidence type="ECO:0000313" key="7">
    <source>
        <dbReference type="EMBL" id="WAW14247.1"/>
    </source>
</evidence>
<keyword evidence="3" id="KW-0028">Amino-acid biosynthesis</keyword>